<dbReference type="InterPro" id="IPR029058">
    <property type="entry name" value="AB_hydrolase_fold"/>
</dbReference>
<dbReference type="InterPro" id="IPR051044">
    <property type="entry name" value="MAG_DAG_Lipase"/>
</dbReference>
<organism evidence="2 3">
    <name type="scientific">Pseudoalteromonas aliena</name>
    <dbReference type="NCBI Taxonomy" id="247523"/>
    <lineage>
        <taxon>Bacteria</taxon>
        <taxon>Pseudomonadati</taxon>
        <taxon>Pseudomonadota</taxon>
        <taxon>Gammaproteobacteria</taxon>
        <taxon>Alteromonadales</taxon>
        <taxon>Pseudoalteromonadaceae</taxon>
        <taxon>Pseudoalteromonas</taxon>
    </lineage>
</organism>
<feature type="domain" description="Serine aminopeptidase S33" evidence="1">
    <location>
        <begin position="46"/>
        <end position="296"/>
    </location>
</feature>
<dbReference type="Pfam" id="PF12146">
    <property type="entry name" value="Hydrolase_4"/>
    <property type="match status" value="1"/>
</dbReference>
<dbReference type="InterPro" id="IPR022742">
    <property type="entry name" value="Hydrolase_4"/>
</dbReference>
<dbReference type="AlphaFoldDB" id="A0A1Q2GYK7"/>
<evidence type="ECO:0000313" key="2">
    <source>
        <dbReference type="EMBL" id="AQQ00183.1"/>
    </source>
</evidence>
<gene>
    <name evidence="2" type="ORF">B0W48_10500</name>
</gene>
<dbReference type="KEGG" id="paln:B0W48_10500"/>
<dbReference type="STRING" id="247523.B0W48_10500"/>
<dbReference type="SUPFAM" id="SSF53474">
    <property type="entry name" value="alpha/beta-Hydrolases"/>
    <property type="match status" value="1"/>
</dbReference>
<evidence type="ECO:0000313" key="3">
    <source>
        <dbReference type="Proteomes" id="UP000188243"/>
    </source>
</evidence>
<dbReference type="Gene3D" id="3.40.50.1820">
    <property type="entry name" value="alpha/beta hydrolase"/>
    <property type="match status" value="1"/>
</dbReference>
<sequence length="315" mass="35850">MFYSSERDLQSNQLTINNFYTKTLIKAYLETPSGQLFYAYALPDNAHTAIVISAGRLEGLDKYKELLWELYNNNFAVFIADHQGQGRSYRQLKNKHKGHVNQFKDYSADLNLFNKRVVDAHWQGSKVLVSHSMGGAVAFEYLAHFEHNFSGAFFSAPMLDIYTKGIPKPLAKFVASTATQLGFKNTYALGQTDYTADEFALNTLTSSLERYELFRKTYHEEPLLQLGGVTYGWLNATFAFISSMDTLNVSIPLYIASAQNDEIVDNKAHYKLANRHDNTVLESFTGAKHELFFERDEIRKPLLTSLYQFCESVTA</sequence>
<dbReference type="PANTHER" id="PTHR11614">
    <property type="entry name" value="PHOSPHOLIPASE-RELATED"/>
    <property type="match status" value="1"/>
</dbReference>
<name>A0A1Q2GYK7_9GAMM</name>
<protein>
    <submittedName>
        <fullName evidence="2">Lysophospholipase</fullName>
    </submittedName>
</protein>
<accession>A0A1Q2GYK7</accession>
<evidence type="ECO:0000259" key="1">
    <source>
        <dbReference type="Pfam" id="PF12146"/>
    </source>
</evidence>
<dbReference type="EMBL" id="CP019628">
    <property type="protein sequence ID" value="AQQ00183.1"/>
    <property type="molecule type" value="Genomic_DNA"/>
</dbReference>
<reference evidence="2 3" key="1">
    <citation type="submission" date="2017-02" db="EMBL/GenBank/DDBJ databases">
        <title>Complete genome sequence of the cold-active Pseudoalteromonas aliena strain EH1 isolated from Arctic seawater.</title>
        <authorList>
            <person name="Kim E."/>
            <person name="Heo E."/>
            <person name="Kim H."/>
            <person name="Kim D."/>
        </authorList>
    </citation>
    <scope>NUCLEOTIDE SEQUENCE [LARGE SCALE GENOMIC DNA]</scope>
    <source>
        <strain evidence="2 3">EH1</strain>
    </source>
</reference>
<proteinExistence type="predicted"/>
<dbReference type="RefSeq" id="WP_077536892.1">
    <property type="nucleotide sequence ID" value="NZ_CP019628.1"/>
</dbReference>
<dbReference type="Proteomes" id="UP000188243">
    <property type="component" value="Chromosome"/>
</dbReference>